<dbReference type="Pfam" id="PF03013">
    <property type="entry name" value="Pyr_excise"/>
    <property type="match status" value="1"/>
</dbReference>
<dbReference type="RefSeq" id="WP_341611970.1">
    <property type="nucleotide sequence ID" value="NZ_JBBWSC010000007.1"/>
</dbReference>
<sequence length="166" mass="19334">MQIFRVGSNPKVSAEFLDNRRLSKQVLELYQIIRVCLGELGAIQTGTGYRNHPVVKAVYNEGNPYLWGALEIMDAMNYEHLRRGGNQSEHFKNELADLHQIVEEAAKEHQFSHAKLPPFYVEGKRYIEGDEAYELYRKLLYKKWENDKIPPRCNINLKNKGGRQKN</sequence>
<comment type="caution">
    <text evidence="1">The sequence shown here is derived from an EMBL/GenBank/DDBJ whole genome shotgun (WGS) entry which is preliminary data.</text>
</comment>
<dbReference type="Proteomes" id="UP001380601">
    <property type="component" value="Unassembled WGS sequence"/>
</dbReference>
<evidence type="ECO:0000313" key="1">
    <source>
        <dbReference type="EMBL" id="MEL0538529.1"/>
    </source>
</evidence>
<evidence type="ECO:0000313" key="2">
    <source>
        <dbReference type="Proteomes" id="UP001380601"/>
    </source>
</evidence>
<name>A0ABU9EZ47_9STAP</name>
<accession>A0ABU9EZ47</accession>
<protein>
    <submittedName>
        <fullName evidence="1">Pyrimidine dimer DNA glycosylase/endonuclease V</fullName>
    </submittedName>
</protein>
<gene>
    <name evidence="1" type="ORF">AADA34_07220</name>
</gene>
<organism evidence="1 2">
    <name type="scientific">Staphylococcus debuckii</name>
    <dbReference type="NCBI Taxonomy" id="2044912"/>
    <lineage>
        <taxon>Bacteria</taxon>
        <taxon>Bacillati</taxon>
        <taxon>Bacillota</taxon>
        <taxon>Bacilli</taxon>
        <taxon>Bacillales</taxon>
        <taxon>Staphylococcaceae</taxon>
        <taxon>Staphylococcus</taxon>
    </lineage>
</organism>
<dbReference type="InterPro" id="IPR004260">
    <property type="entry name" value="Pyr-dimer_DNA_glycosylase"/>
</dbReference>
<proteinExistence type="predicted"/>
<keyword evidence="2" id="KW-1185">Reference proteome</keyword>
<dbReference type="EMBL" id="JBBWSC010000007">
    <property type="protein sequence ID" value="MEL0538529.1"/>
    <property type="molecule type" value="Genomic_DNA"/>
</dbReference>
<reference evidence="1 2" key="1">
    <citation type="submission" date="2024-04" db="EMBL/GenBank/DDBJ databases">
        <title>Staphylococcus debuckii a clinical isolate.</title>
        <authorList>
            <person name="Magnan C."/>
            <person name="Plumet L."/>
            <person name="Morsli M."/>
            <person name="Molle V."/>
            <person name="Lavigne J.-P."/>
        </authorList>
    </citation>
    <scope>NUCLEOTIDE SEQUENCE [LARGE SCALE GENOMIC DNA]</scope>
    <source>
        <strain evidence="1 2">NSD001</strain>
    </source>
</reference>